<accession>A0A1H1WCZ1</accession>
<organism evidence="1 2">
    <name type="scientific">Brevibacterium sandarakinum</name>
    <dbReference type="NCBI Taxonomy" id="629680"/>
    <lineage>
        <taxon>Bacteria</taxon>
        <taxon>Bacillati</taxon>
        <taxon>Actinomycetota</taxon>
        <taxon>Actinomycetes</taxon>
        <taxon>Micrococcales</taxon>
        <taxon>Brevibacteriaceae</taxon>
        <taxon>Brevibacterium</taxon>
    </lineage>
</organism>
<dbReference type="Proteomes" id="UP000199700">
    <property type="component" value="Chromosome"/>
</dbReference>
<name>A0A1H1WCZ1_BRESA</name>
<dbReference type="EMBL" id="LT629739">
    <property type="protein sequence ID" value="SDS94874.1"/>
    <property type="molecule type" value="Genomic_DNA"/>
</dbReference>
<protein>
    <submittedName>
        <fullName evidence="1">Uncharacterized protein</fullName>
    </submittedName>
</protein>
<evidence type="ECO:0000313" key="1">
    <source>
        <dbReference type="EMBL" id="SDS94874.1"/>
    </source>
</evidence>
<dbReference type="OrthoDB" id="4807183at2"/>
<proteinExistence type="predicted"/>
<dbReference type="RefSeq" id="WP_092107288.1">
    <property type="nucleotide sequence ID" value="NZ_LT629739.1"/>
</dbReference>
<dbReference type="STRING" id="629680.SAMN04489751_3318"/>
<evidence type="ECO:0000313" key="2">
    <source>
        <dbReference type="Proteomes" id="UP000199700"/>
    </source>
</evidence>
<gene>
    <name evidence="1" type="ORF">SAMN04489751_3318</name>
</gene>
<sequence length="241" mass="25153">MTDFHYFEAPTDTAAGTLNPVFELLDFPIVMGGADDIVLTGPSPDKPMVDGREVTDPRLVKALSKPVEVDRAEVLDRSAKLGGILRAMGIIGTENERIVIAEDVPLIARALSILGAARIGASVDVRSGAASSASSADTASAQLSAHGSDDDITSVLVHTIDAPPINSGRASVKVIRSRFEGVGITVAGETANIDQAMRDSRVESAAVVPLAPDRALIVTDFGALDAESSLEWLSQEILPEA</sequence>
<reference evidence="1" key="1">
    <citation type="submission" date="2016-10" db="EMBL/GenBank/DDBJ databases">
        <authorList>
            <person name="Varghese N."/>
            <person name="Submissions S."/>
        </authorList>
    </citation>
    <scope>NUCLEOTIDE SEQUENCE [LARGE SCALE GENOMIC DNA]</scope>
    <source>
        <strain evidence="1">DSM 22082</strain>
    </source>
</reference>
<dbReference type="AlphaFoldDB" id="A0A1H1WCZ1"/>
<keyword evidence="2" id="KW-1185">Reference proteome</keyword>